<dbReference type="AlphaFoldDB" id="A0A518K0G8"/>
<feature type="domain" description="Prepilin peptidase A24 N-terminal" evidence="2">
    <location>
        <begin position="70"/>
        <end position="147"/>
    </location>
</feature>
<dbReference type="Pfam" id="PF06750">
    <property type="entry name" value="A24_N_bact"/>
    <property type="match status" value="1"/>
</dbReference>
<keyword evidence="1" id="KW-0812">Transmembrane</keyword>
<name>A0A518K0G8_9BACT</name>
<feature type="transmembrane region" description="Helical" evidence="1">
    <location>
        <begin position="336"/>
        <end position="356"/>
    </location>
</feature>
<dbReference type="PANTHER" id="PTHR30487:SF0">
    <property type="entry name" value="PREPILIN LEADER PEPTIDASE_N-METHYLTRANSFERASE-RELATED"/>
    <property type="match status" value="1"/>
</dbReference>
<reference evidence="3 4" key="1">
    <citation type="submission" date="2019-02" db="EMBL/GenBank/DDBJ databases">
        <title>Deep-cultivation of Planctomycetes and their phenomic and genomic characterization uncovers novel biology.</title>
        <authorList>
            <person name="Wiegand S."/>
            <person name="Jogler M."/>
            <person name="Boedeker C."/>
            <person name="Pinto D."/>
            <person name="Vollmers J."/>
            <person name="Rivas-Marin E."/>
            <person name="Kohn T."/>
            <person name="Peeters S.H."/>
            <person name="Heuer A."/>
            <person name="Rast P."/>
            <person name="Oberbeckmann S."/>
            <person name="Bunk B."/>
            <person name="Jeske O."/>
            <person name="Meyerdierks A."/>
            <person name="Storesund J.E."/>
            <person name="Kallscheuer N."/>
            <person name="Luecker S."/>
            <person name="Lage O.M."/>
            <person name="Pohl T."/>
            <person name="Merkel B.J."/>
            <person name="Hornburger P."/>
            <person name="Mueller R.-W."/>
            <person name="Bruemmer F."/>
            <person name="Labrenz M."/>
            <person name="Spormann A.M."/>
            <person name="Op den Camp H."/>
            <person name="Overmann J."/>
            <person name="Amann R."/>
            <person name="Jetten M.S.M."/>
            <person name="Mascher T."/>
            <person name="Medema M.H."/>
            <person name="Devos D.P."/>
            <person name="Kaster A.-K."/>
            <person name="Ovreas L."/>
            <person name="Rohde M."/>
            <person name="Galperin M.Y."/>
            <person name="Jogler C."/>
        </authorList>
    </citation>
    <scope>NUCLEOTIDE SEQUENCE [LARGE SCALE GENOMIC DNA]</scope>
    <source>
        <strain evidence="3 4">Poly24</strain>
    </source>
</reference>
<dbReference type="EMBL" id="CP036348">
    <property type="protein sequence ID" value="QDV71257.1"/>
    <property type="molecule type" value="Genomic_DNA"/>
</dbReference>
<feature type="transmembrane region" description="Helical" evidence="1">
    <location>
        <begin position="250"/>
        <end position="270"/>
    </location>
</feature>
<evidence type="ECO:0000256" key="1">
    <source>
        <dbReference type="SAM" id="Phobius"/>
    </source>
</evidence>
<feature type="transmembrane region" description="Helical" evidence="1">
    <location>
        <begin position="62"/>
        <end position="82"/>
    </location>
</feature>
<organism evidence="3 4">
    <name type="scientific">Rosistilla carotiformis</name>
    <dbReference type="NCBI Taxonomy" id="2528017"/>
    <lineage>
        <taxon>Bacteria</taxon>
        <taxon>Pseudomonadati</taxon>
        <taxon>Planctomycetota</taxon>
        <taxon>Planctomycetia</taxon>
        <taxon>Pirellulales</taxon>
        <taxon>Pirellulaceae</taxon>
        <taxon>Rosistilla</taxon>
    </lineage>
</organism>
<accession>A0A518K0G8</accession>
<feature type="transmembrane region" description="Helical" evidence="1">
    <location>
        <begin position="212"/>
        <end position="230"/>
    </location>
</feature>
<dbReference type="GO" id="GO:0005886">
    <property type="term" value="C:plasma membrane"/>
    <property type="evidence" value="ECO:0007669"/>
    <property type="project" value="TreeGrafter"/>
</dbReference>
<feature type="transmembrane region" description="Helical" evidence="1">
    <location>
        <begin position="291"/>
        <end position="324"/>
    </location>
</feature>
<protein>
    <submittedName>
        <fullName evidence="3">Leader peptidase PppA</fullName>
    </submittedName>
</protein>
<evidence type="ECO:0000313" key="3">
    <source>
        <dbReference type="EMBL" id="QDV71257.1"/>
    </source>
</evidence>
<dbReference type="InterPro" id="IPR010627">
    <property type="entry name" value="Prepilin_pept_A24_N"/>
</dbReference>
<dbReference type="KEGG" id="rcf:Poly24_49920"/>
<dbReference type="GO" id="GO:0004190">
    <property type="term" value="F:aspartic-type endopeptidase activity"/>
    <property type="evidence" value="ECO:0007669"/>
    <property type="project" value="TreeGrafter"/>
</dbReference>
<dbReference type="PANTHER" id="PTHR30487">
    <property type="entry name" value="TYPE 4 PREPILIN-LIKE PROTEINS LEADER PEPTIDE-PROCESSING ENZYME"/>
    <property type="match status" value="1"/>
</dbReference>
<gene>
    <name evidence="3" type="primary">pppA</name>
    <name evidence="3" type="ORF">Poly24_49920</name>
</gene>
<feature type="transmembrane region" description="Helical" evidence="1">
    <location>
        <begin position="21"/>
        <end position="42"/>
    </location>
</feature>
<feature type="transmembrane region" description="Helical" evidence="1">
    <location>
        <begin position="368"/>
        <end position="389"/>
    </location>
</feature>
<evidence type="ECO:0000259" key="2">
    <source>
        <dbReference type="Pfam" id="PF06750"/>
    </source>
</evidence>
<feature type="transmembrane region" description="Helical" evidence="1">
    <location>
        <begin position="181"/>
        <end position="200"/>
    </location>
</feature>
<dbReference type="Proteomes" id="UP000315082">
    <property type="component" value="Chromosome"/>
</dbReference>
<proteinExistence type="predicted"/>
<keyword evidence="1" id="KW-0472">Membrane</keyword>
<dbReference type="InterPro" id="IPR050882">
    <property type="entry name" value="Prepilin_peptidase/N-MTase"/>
</dbReference>
<feature type="transmembrane region" description="Helical" evidence="1">
    <location>
        <begin position="133"/>
        <end position="153"/>
    </location>
</feature>
<sequence length="423" mass="46186">MSDPSVMPRNRSRRWHPNWPLIGVVGGLAVAAVLYVLASVGLHDHRHDHASDLIVPCLLDLFVVAWFFWFGSSIGSFLNVVAWRMPRGRSINGFSACPFCAVPIRAYDNVPVFGWLNLRGRCRACRLPIAARYPIVEALVGISIMLVGVLGLYSGGENLPFSGARGQGHGPLRMPHITTEIIAINIYHIAILTGAWAFALVRVDGFRLPARLVQFFLTLAIVPMLAWPPLQQVPWQLRTEPGWDNGSHLVALFYLVTAVAAACVLARMMARYVCPGADPKLDPLGKDTARLIDLICMLTLPGIVLGWHALIAICAVSIVAAILFRNAFPSRNGYEWLMALIPAVMALHLAFWRPLAQWSLWPAVDHSPGVILAWLAAVLVLSAGLRTVVVEPPAEVLLAEGACDIAADSEPDMESADNERTSL</sequence>
<keyword evidence="4" id="KW-1185">Reference proteome</keyword>
<dbReference type="RefSeq" id="WP_315852220.1">
    <property type="nucleotide sequence ID" value="NZ_CP036348.1"/>
</dbReference>
<keyword evidence="1" id="KW-1133">Transmembrane helix</keyword>
<dbReference type="GO" id="GO:0006465">
    <property type="term" value="P:signal peptide processing"/>
    <property type="evidence" value="ECO:0007669"/>
    <property type="project" value="TreeGrafter"/>
</dbReference>
<evidence type="ECO:0000313" key="4">
    <source>
        <dbReference type="Proteomes" id="UP000315082"/>
    </source>
</evidence>